<dbReference type="Proteomes" id="UP000075615">
    <property type="component" value="Unassembled WGS sequence"/>
</dbReference>
<dbReference type="AlphaFoldDB" id="A0A150XCQ0"/>
<comment type="similarity">
    <text evidence="1">Belongs to the intradiol ring-cleavage dioxygenase family.</text>
</comment>
<keyword evidence="7" id="KW-1185">Reference proteome</keyword>
<evidence type="ECO:0000256" key="2">
    <source>
        <dbReference type="ARBA" id="ARBA00022964"/>
    </source>
</evidence>
<organism evidence="6 7">
    <name type="scientific">Roseivirga echinicomitans</name>
    <dbReference type="NCBI Taxonomy" id="296218"/>
    <lineage>
        <taxon>Bacteria</taxon>
        <taxon>Pseudomonadati</taxon>
        <taxon>Bacteroidota</taxon>
        <taxon>Cytophagia</taxon>
        <taxon>Cytophagales</taxon>
        <taxon>Roseivirgaceae</taxon>
        <taxon>Roseivirga</taxon>
    </lineage>
</organism>
<evidence type="ECO:0000256" key="4">
    <source>
        <dbReference type="SAM" id="SignalP"/>
    </source>
</evidence>
<dbReference type="STRING" id="296218.AWN68_05400"/>
<protein>
    <submittedName>
        <fullName evidence="6">Intradiol ring-cleavage dioxygenase</fullName>
    </submittedName>
</protein>
<accession>A0A150XCQ0</accession>
<dbReference type="EMBL" id="LRDB01000023">
    <property type="protein sequence ID" value="KYG76471.1"/>
    <property type="molecule type" value="Genomic_DNA"/>
</dbReference>
<dbReference type="InterPro" id="IPR015889">
    <property type="entry name" value="Intradiol_dOase_core"/>
</dbReference>
<feature type="domain" description="Intradiol ring-cleavage dioxygenases" evidence="5">
    <location>
        <begin position="60"/>
        <end position="174"/>
    </location>
</feature>
<dbReference type="InterPro" id="IPR050770">
    <property type="entry name" value="Intradiol_RC_Dioxygenase"/>
</dbReference>
<keyword evidence="3" id="KW-0560">Oxidoreductase</keyword>
<feature type="signal peptide" evidence="4">
    <location>
        <begin position="1"/>
        <end position="20"/>
    </location>
</feature>
<evidence type="ECO:0000313" key="7">
    <source>
        <dbReference type="Proteomes" id="UP000075615"/>
    </source>
</evidence>
<dbReference type="PANTHER" id="PTHR33711">
    <property type="entry name" value="DIOXYGENASE, PUTATIVE (AFU_ORTHOLOGUE AFUA_2G02910)-RELATED"/>
    <property type="match status" value="1"/>
</dbReference>
<evidence type="ECO:0000259" key="5">
    <source>
        <dbReference type="Pfam" id="PF00775"/>
    </source>
</evidence>
<feature type="chain" id="PRO_5007574544" evidence="4">
    <location>
        <begin position="21"/>
        <end position="206"/>
    </location>
</feature>
<dbReference type="GO" id="GO:0016702">
    <property type="term" value="F:oxidoreductase activity, acting on single donors with incorporation of molecular oxygen, incorporation of two atoms of oxygen"/>
    <property type="evidence" value="ECO:0007669"/>
    <property type="project" value="InterPro"/>
</dbReference>
<dbReference type="RefSeq" id="WP_068415542.1">
    <property type="nucleotide sequence ID" value="NZ_LRDB01000023.1"/>
</dbReference>
<evidence type="ECO:0000256" key="3">
    <source>
        <dbReference type="ARBA" id="ARBA00023002"/>
    </source>
</evidence>
<proteinExistence type="inferred from homology"/>
<name>A0A150XCQ0_9BACT</name>
<dbReference type="GO" id="GO:0008199">
    <property type="term" value="F:ferric iron binding"/>
    <property type="evidence" value="ECO:0007669"/>
    <property type="project" value="InterPro"/>
</dbReference>
<dbReference type="OrthoDB" id="933561at2"/>
<evidence type="ECO:0000313" key="6">
    <source>
        <dbReference type="EMBL" id="KYG76471.1"/>
    </source>
</evidence>
<dbReference type="PANTHER" id="PTHR33711:SF10">
    <property type="entry name" value="INTRADIOL RING-CLEAVAGE DIOXYGENASES DOMAIN-CONTAINING PROTEIN"/>
    <property type="match status" value="1"/>
</dbReference>
<dbReference type="SUPFAM" id="SSF49482">
    <property type="entry name" value="Aromatic compound dioxygenase"/>
    <property type="match status" value="1"/>
</dbReference>
<sequence length="206" mass="23471">MRQFLIILSLLTLLNKTSLAQDKQVGGRCQDCEALMDYHLFSIQPKASDTLPGFLENTPKIKISGKVFEADGKTPASNVILYIYHVDRNGIYQPSDNPVGWEKLHGQYRGWLKTNSNGEYSFFTFRPAHYPEVEEPEHIHIYVKEPNTTPYYIDSILFESDPILTAKIKKAKKNRGGSGIVRLEIKNGIWTANRNIILGLNIPDYK</sequence>
<comment type="caution">
    <text evidence="6">The sequence shown here is derived from an EMBL/GenBank/DDBJ whole genome shotgun (WGS) entry which is preliminary data.</text>
</comment>
<gene>
    <name evidence="6" type="ORF">AWN68_05400</name>
</gene>
<reference evidence="6 7" key="1">
    <citation type="submission" date="2016-01" db="EMBL/GenBank/DDBJ databases">
        <title>Genome sequencing of Roseivirga echinicomitans KMM 6058.</title>
        <authorList>
            <person name="Selvaratnam C."/>
            <person name="Thevarajoo S."/>
            <person name="Goh K.M."/>
            <person name="Ee R."/>
            <person name="Chan K.-G."/>
            <person name="Chong C.S."/>
        </authorList>
    </citation>
    <scope>NUCLEOTIDE SEQUENCE [LARGE SCALE GENOMIC DNA]</scope>
    <source>
        <strain evidence="6 7">KMM 6058</strain>
    </source>
</reference>
<evidence type="ECO:0000256" key="1">
    <source>
        <dbReference type="ARBA" id="ARBA00007825"/>
    </source>
</evidence>
<dbReference type="Gene3D" id="2.60.130.10">
    <property type="entry name" value="Aromatic compound dioxygenase"/>
    <property type="match status" value="1"/>
</dbReference>
<keyword evidence="2 6" id="KW-0223">Dioxygenase</keyword>
<keyword evidence="4" id="KW-0732">Signal</keyword>
<dbReference type="InterPro" id="IPR000627">
    <property type="entry name" value="Intradiol_dOase_C"/>
</dbReference>
<dbReference type="Pfam" id="PF00775">
    <property type="entry name" value="Dioxygenase_C"/>
    <property type="match status" value="1"/>
</dbReference>